<dbReference type="GO" id="GO:0003676">
    <property type="term" value="F:nucleic acid binding"/>
    <property type="evidence" value="ECO:0007669"/>
    <property type="project" value="InterPro"/>
</dbReference>
<dbReference type="InterPro" id="IPR011545">
    <property type="entry name" value="DEAD/DEAH_box_helicase_dom"/>
</dbReference>
<dbReference type="GO" id="GO:0005634">
    <property type="term" value="C:nucleus"/>
    <property type="evidence" value="ECO:0007669"/>
    <property type="project" value="TreeGrafter"/>
</dbReference>
<evidence type="ECO:0000259" key="6">
    <source>
        <dbReference type="PROSITE" id="PS51192"/>
    </source>
</evidence>
<proteinExistence type="inferred from homology"/>
<reference evidence="8 9" key="1">
    <citation type="journal article" date="2016" name="Mol. Biol. Evol.">
        <title>Comparative Genomics of Early-Diverging Mushroom-Forming Fungi Provides Insights into the Origins of Lignocellulose Decay Capabilities.</title>
        <authorList>
            <person name="Nagy L.G."/>
            <person name="Riley R."/>
            <person name="Tritt A."/>
            <person name="Adam C."/>
            <person name="Daum C."/>
            <person name="Floudas D."/>
            <person name="Sun H."/>
            <person name="Yadav J.S."/>
            <person name="Pangilinan J."/>
            <person name="Larsson K.H."/>
            <person name="Matsuura K."/>
            <person name="Barry K."/>
            <person name="Labutti K."/>
            <person name="Kuo R."/>
            <person name="Ohm R.A."/>
            <person name="Bhattacharya S.S."/>
            <person name="Shirouzu T."/>
            <person name="Yoshinaga Y."/>
            <person name="Martin F.M."/>
            <person name="Grigoriev I.V."/>
            <person name="Hibbett D.S."/>
        </authorList>
    </citation>
    <scope>NUCLEOTIDE SEQUENCE [LARGE SCALE GENOMIC DNA]</scope>
    <source>
        <strain evidence="8 9">HHB9708</strain>
    </source>
</reference>
<evidence type="ECO:0000256" key="1">
    <source>
        <dbReference type="ARBA" id="ARBA00005446"/>
    </source>
</evidence>
<dbReference type="SMART" id="SM00487">
    <property type="entry name" value="DEXDc"/>
    <property type="match status" value="1"/>
</dbReference>
<dbReference type="GO" id="GO:0005524">
    <property type="term" value="F:ATP binding"/>
    <property type="evidence" value="ECO:0007669"/>
    <property type="project" value="UniProtKB-KW"/>
</dbReference>
<dbReference type="Pfam" id="PF00270">
    <property type="entry name" value="DEAD"/>
    <property type="match status" value="1"/>
</dbReference>
<keyword evidence="2" id="KW-0547">Nucleotide-binding</keyword>
<keyword evidence="3" id="KW-0067">ATP-binding</keyword>
<dbReference type="SMART" id="SM00490">
    <property type="entry name" value="HELICc"/>
    <property type="match status" value="1"/>
</dbReference>
<dbReference type="PANTHER" id="PTHR13710">
    <property type="entry name" value="DNA HELICASE RECQ FAMILY MEMBER"/>
    <property type="match status" value="1"/>
</dbReference>
<keyword evidence="9" id="KW-1185">Reference proteome</keyword>
<organism evidence="8 9">
    <name type="scientific">Sistotremastrum niveocremeum HHB9708</name>
    <dbReference type="NCBI Taxonomy" id="1314777"/>
    <lineage>
        <taxon>Eukaryota</taxon>
        <taxon>Fungi</taxon>
        <taxon>Dikarya</taxon>
        <taxon>Basidiomycota</taxon>
        <taxon>Agaricomycotina</taxon>
        <taxon>Agaricomycetes</taxon>
        <taxon>Sistotremastrales</taxon>
        <taxon>Sistotremastraceae</taxon>
        <taxon>Sertulicium</taxon>
        <taxon>Sertulicium niveocremeum</taxon>
    </lineage>
</organism>
<dbReference type="PROSITE" id="PS51194">
    <property type="entry name" value="HELICASE_CTER"/>
    <property type="match status" value="1"/>
</dbReference>
<dbReference type="GO" id="GO:0005737">
    <property type="term" value="C:cytoplasm"/>
    <property type="evidence" value="ECO:0007669"/>
    <property type="project" value="TreeGrafter"/>
</dbReference>
<sequence>TDEEIRQKTLDSFGLKPCVWQIAACRAQLRKKNVIVVAATGAGKTLPMWMPLIWEKESILLVISPLTVLSQQHQQSLERLGIKAIALTPLIKYQFMLTFLQKLLSAQVIITSPEIAVTDPFFERYWDKLAVAKTKRSIRVVIDEAHCLETWSVFREEYGNLRQIQNRLPERARWYITSATLPEPARDRITNLLRLRRSETESVIRSNDRPNIYYVVKPMQFTLKSKTDLTFVIPQTITPDMPPPPRFIIFCRTRREAEDSLEVLRKVLGPELGRRIRLLHAGLTQGYRERSVKMMNSGEAWGMIATVAAGMGLDLQGIVLAVIFCPWPDMDLTFQEIGRAARNPNEQAMAVVLAEKDQFEELRDLKAAKLA</sequence>
<dbReference type="InterPro" id="IPR014001">
    <property type="entry name" value="Helicase_ATP-bd"/>
</dbReference>
<dbReference type="Proteomes" id="UP000076722">
    <property type="component" value="Unassembled WGS sequence"/>
</dbReference>
<dbReference type="STRING" id="1314777.A0A164WH34"/>
<dbReference type="InterPro" id="IPR001650">
    <property type="entry name" value="Helicase_C-like"/>
</dbReference>
<evidence type="ECO:0000313" key="9">
    <source>
        <dbReference type="Proteomes" id="UP000076722"/>
    </source>
</evidence>
<dbReference type="GO" id="GO:0043138">
    <property type="term" value="F:3'-5' DNA helicase activity"/>
    <property type="evidence" value="ECO:0007669"/>
    <property type="project" value="UniProtKB-EC"/>
</dbReference>
<dbReference type="GO" id="GO:0016787">
    <property type="term" value="F:hydrolase activity"/>
    <property type="evidence" value="ECO:0007669"/>
    <property type="project" value="UniProtKB-KW"/>
</dbReference>
<dbReference type="OrthoDB" id="10261556at2759"/>
<name>A0A164WH34_9AGAM</name>
<dbReference type="Pfam" id="PF00271">
    <property type="entry name" value="Helicase_C"/>
    <property type="match status" value="1"/>
</dbReference>
<feature type="non-terminal residue" evidence="8">
    <location>
        <position position="1"/>
    </location>
</feature>
<dbReference type="GO" id="GO:0005694">
    <property type="term" value="C:chromosome"/>
    <property type="evidence" value="ECO:0007669"/>
    <property type="project" value="TreeGrafter"/>
</dbReference>
<dbReference type="EMBL" id="KV419402">
    <property type="protein sequence ID" value="KZS95039.1"/>
    <property type="molecule type" value="Genomic_DNA"/>
</dbReference>
<evidence type="ECO:0000256" key="2">
    <source>
        <dbReference type="ARBA" id="ARBA00022741"/>
    </source>
</evidence>
<dbReference type="EC" id="5.6.2.4" evidence="5"/>
<evidence type="ECO:0000256" key="4">
    <source>
        <dbReference type="ARBA" id="ARBA00034617"/>
    </source>
</evidence>
<evidence type="ECO:0000256" key="3">
    <source>
        <dbReference type="ARBA" id="ARBA00022840"/>
    </source>
</evidence>
<feature type="domain" description="Helicase C-terminal" evidence="7">
    <location>
        <begin position="232"/>
        <end position="371"/>
    </location>
</feature>
<evidence type="ECO:0000313" key="8">
    <source>
        <dbReference type="EMBL" id="KZS95039.1"/>
    </source>
</evidence>
<dbReference type="SUPFAM" id="SSF52540">
    <property type="entry name" value="P-loop containing nucleoside triphosphate hydrolases"/>
    <property type="match status" value="1"/>
</dbReference>
<accession>A0A164WH34</accession>
<dbReference type="Gene3D" id="3.40.50.300">
    <property type="entry name" value="P-loop containing nucleotide triphosphate hydrolases"/>
    <property type="match status" value="2"/>
</dbReference>
<protein>
    <recommendedName>
        <fullName evidence="5">DNA 3'-5' helicase</fullName>
        <ecNumber evidence="5">5.6.2.4</ecNumber>
    </recommendedName>
</protein>
<comment type="similarity">
    <text evidence="1">Belongs to the helicase family. RecQ subfamily.</text>
</comment>
<dbReference type="GO" id="GO:0000724">
    <property type="term" value="P:double-strand break repair via homologous recombination"/>
    <property type="evidence" value="ECO:0007669"/>
    <property type="project" value="TreeGrafter"/>
</dbReference>
<feature type="domain" description="Helicase ATP-binding" evidence="6">
    <location>
        <begin position="25"/>
        <end position="199"/>
    </location>
</feature>
<dbReference type="PROSITE" id="PS51192">
    <property type="entry name" value="HELICASE_ATP_BIND_1"/>
    <property type="match status" value="1"/>
</dbReference>
<evidence type="ECO:0000256" key="5">
    <source>
        <dbReference type="ARBA" id="ARBA00034808"/>
    </source>
</evidence>
<dbReference type="PANTHER" id="PTHR13710:SF149">
    <property type="entry name" value="ATP-DEPENDENT DNA HELICASE TLH2"/>
    <property type="match status" value="1"/>
</dbReference>
<evidence type="ECO:0000259" key="7">
    <source>
        <dbReference type="PROSITE" id="PS51194"/>
    </source>
</evidence>
<feature type="non-terminal residue" evidence="8">
    <location>
        <position position="371"/>
    </location>
</feature>
<dbReference type="AlphaFoldDB" id="A0A164WH34"/>
<keyword evidence="8" id="KW-0378">Hydrolase</keyword>
<dbReference type="InterPro" id="IPR027417">
    <property type="entry name" value="P-loop_NTPase"/>
</dbReference>
<dbReference type="GO" id="GO:0009378">
    <property type="term" value="F:four-way junction helicase activity"/>
    <property type="evidence" value="ECO:0007669"/>
    <property type="project" value="TreeGrafter"/>
</dbReference>
<comment type="catalytic activity">
    <reaction evidence="4">
        <text>Couples ATP hydrolysis with the unwinding of duplex DNA by translocating in the 3'-5' direction.</text>
        <dbReference type="EC" id="5.6.2.4"/>
    </reaction>
</comment>
<gene>
    <name evidence="8" type="ORF">SISNIDRAFT_392353</name>
</gene>